<comment type="similarity">
    <text evidence="2">Belongs to the ABC-4 integral membrane protein family. LolC/E subfamily.</text>
</comment>
<feature type="transmembrane region" description="Helical" evidence="7">
    <location>
        <begin position="411"/>
        <end position="432"/>
    </location>
</feature>
<dbReference type="PANTHER" id="PTHR30489:SF0">
    <property type="entry name" value="LIPOPROTEIN-RELEASING SYSTEM TRANSMEMBRANE PROTEIN LOLE"/>
    <property type="match status" value="1"/>
</dbReference>
<accession>A0A6N3BQ71</accession>
<feature type="transmembrane region" description="Helical" evidence="7">
    <location>
        <begin position="307"/>
        <end position="329"/>
    </location>
</feature>
<gene>
    <name evidence="9" type="ORF">ELLFYP34_02588</name>
</gene>
<reference evidence="9" key="1">
    <citation type="submission" date="2019-11" db="EMBL/GenBank/DDBJ databases">
        <authorList>
            <person name="Feng L."/>
        </authorList>
    </citation>
    <scope>NUCLEOTIDE SEQUENCE</scope>
    <source>
        <strain evidence="9">ElimosumLFYP34</strain>
    </source>
</reference>
<sequence>MTMHYEKNNNGKVIGKLARDSIKTSKMRNAFIAVTIILSVSLLMVMSLFTVEMKEADKRAMARAQHVIYYNLTDDQLHRLSQDSRVSYLTLGKRGQAVEIDNYKLAPVYADGNSMEIKTMNLLDGKLPVQENEVLVSRAYLEQIGKPTELGTEFTVTFLDGTTESFKVSGFVEGAKGSKQYTMVFSKAYAENGSQMRDIPYEAYVRLSGAEKMGKEECKAVIYSVGGDAGILREDMNPNDHFLDTLTADTQEIALAACVGVVVLLASVLVIYGVFYISVVGRIRQYGQLRTIGMTKKQVRRLVTREGIYLFAVSAPVGVIIGSVIAYFLKPDGWSFLNTLLVALLVLVIDLITVLISVRKPASIAASISPIEASKYSAYSGGRKKKTKKVHRRISPLHLAAMNSARNRKKVLMTVLSLGIGGVLFMAAATFVNSFDKEMYSRQGDFADSEYIVSFSGNALELSEYGMAGLQKNSPFTEALESQILSIPGVDGIRSNQATSVEFDYPKKDLVHVEDNISPFTRAQAQELEKYLEDGSLDYDAMLKGETILLQANSVVQEIYGWRFEVGDTLTLYFYNGDTVIPKEVKIAGMVSTDYPKPISGWFMMPQEVIQSIVPFNLDKDFIVSTEPSMELAVEEPLRALVDSNPNLVLSTLQEQREQDAGSIATLSATALGLALFIIAFSMINLVNTLITNILSKKQELAMLESIGMSRRQIRQMVLGEGMLLAAGNLLITLTIGTAAGYLICWAFGKIGVHYMIYQFPVFYVLAYAVILLLVPYLISKIALHSFEKETLVERLREAE</sequence>
<feature type="transmembrane region" description="Helical" evidence="7">
    <location>
        <begin position="671"/>
        <end position="696"/>
    </location>
</feature>
<dbReference type="PANTHER" id="PTHR30489">
    <property type="entry name" value="LIPOPROTEIN-RELEASING SYSTEM TRANSMEMBRANE PROTEIN LOLE"/>
    <property type="match status" value="1"/>
</dbReference>
<keyword evidence="6 7" id="KW-0472">Membrane</keyword>
<evidence type="ECO:0000256" key="5">
    <source>
        <dbReference type="ARBA" id="ARBA00022989"/>
    </source>
</evidence>
<evidence type="ECO:0000313" key="9">
    <source>
        <dbReference type="EMBL" id="VYU06335.1"/>
    </source>
</evidence>
<feature type="domain" description="ABC3 transporter permease C-terminal" evidence="8">
    <location>
        <begin position="259"/>
        <end position="361"/>
    </location>
</feature>
<dbReference type="InterPro" id="IPR003838">
    <property type="entry name" value="ABC3_permease_C"/>
</dbReference>
<dbReference type="Pfam" id="PF02687">
    <property type="entry name" value="FtsX"/>
    <property type="match status" value="2"/>
</dbReference>
<feature type="transmembrane region" description="Helical" evidence="7">
    <location>
        <begin position="717"/>
        <end position="744"/>
    </location>
</feature>
<dbReference type="GO" id="GO:0044874">
    <property type="term" value="P:lipoprotein localization to outer membrane"/>
    <property type="evidence" value="ECO:0007669"/>
    <property type="project" value="TreeGrafter"/>
</dbReference>
<protein>
    <submittedName>
        <fullName evidence="9">FtsX-like permease family protein</fullName>
    </submittedName>
</protein>
<comment type="subcellular location">
    <subcellularLocation>
        <location evidence="1">Cell membrane</location>
        <topology evidence="1">Multi-pass membrane protein</topology>
    </subcellularLocation>
</comment>
<keyword evidence="4 7" id="KW-0812">Transmembrane</keyword>
<evidence type="ECO:0000256" key="2">
    <source>
        <dbReference type="ARBA" id="ARBA00005236"/>
    </source>
</evidence>
<evidence type="ECO:0000256" key="1">
    <source>
        <dbReference type="ARBA" id="ARBA00004651"/>
    </source>
</evidence>
<evidence type="ECO:0000256" key="6">
    <source>
        <dbReference type="ARBA" id="ARBA00023136"/>
    </source>
</evidence>
<keyword evidence="3" id="KW-1003">Cell membrane</keyword>
<dbReference type="InterPro" id="IPR051447">
    <property type="entry name" value="Lipoprotein-release_system"/>
</dbReference>
<dbReference type="EMBL" id="CACRTR010000007">
    <property type="protein sequence ID" value="VYU06335.1"/>
    <property type="molecule type" value="Genomic_DNA"/>
</dbReference>
<proteinExistence type="inferred from homology"/>
<feature type="transmembrane region" description="Helical" evidence="7">
    <location>
        <begin position="253"/>
        <end position="280"/>
    </location>
</feature>
<evidence type="ECO:0000256" key="7">
    <source>
        <dbReference type="SAM" id="Phobius"/>
    </source>
</evidence>
<name>A0A6N3BQ71_EUBLI</name>
<evidence type="ECO:0000259" key="8">
    <source>
        <dbReference type="Pfam" id="PF02687"/>
    </source>
</evidence>
<feature type="transmembrane region" description="Helical" evidence="7">
    <location>
        <begin position="29"/>
        <end position="49"/>
    </location>
</feature>
<dbReference type="AlphaFoldDB" id="A0A6N3BQ71"/>
<dbReference type="GO" id="GO:0098797">
    <property type="term" value="C:plasma membrane protein complex"/>
    <property type="evidence" value="ECO:0007669"/>
    <property type="project" value="TreeGrafter"/>
</dbReference>
<keyword evidence="5 7" id="KW-1133">Transmembrane helix</keyword>
<feature type="transmembrane region" description="Helical" evidence="7">
    <location>
        <begin position="335"/>
        <end position="358"/>
    </location>
</feature>
<feature type="domain" description="ABC3 transporter permease C-terminal" evidence="8">
    <location>
        <begin position="674"/>
        <end position="778"/>
    </location>
</feature>
<evidence type="ECO:0000256" key="4">
    <source>
        <dbReference type="ARBA" id="ARBA00022692"/>
    </source>
</evidence>
<evidence type="ECO:0000256" key="3">
    <source>
        <dbReference type="ARBA" id="ARBA00022475"/>
    </source>
</evidence>
<feature type="transmembrane region" description="Helical" evidence="7">
    <location>
        <begin position="756"/>
        <end position="779"/>
    </location>
</feature>
<organism evidence="9">
    <name type="scientific">Eubacterium limosum</name>
    <dbReference type="NCBI Taxonomy" id="1736"/>
    <lineage>
        <taxon>Bacteria</taxon>
        <taxon>Bacillati</taxon>
        <taxon>Bacillota</taxon>
        <taxon>Clostridia</taxon>
        <taxon>Eubacteriales</taxon>
        <taxon>Eubacteriaceae</taxon>
        <taxon>Eubacterium</taxon>
    </lineage>
</organism>